<protein>
    <submittedName>
        <fullName evidence="4">Putative tp53-regulated inhibitor of apoptosis 1</fullName>
    </submittedName>
</protein>
<organism evidence="4">
    <name type="scientific">Panstrongylus lignarius</name>
    <dbReference type="NCBI Taxonomy" id="156445"/>
    <lineage>
        <taxon>Eukaryota</taxon>
        <taxon>Metazoa</taxon>
        <taxon>Ecdysozoa</taxon>
        <taxon>Arthropoda</taxon>
        <taxon>Hexapoda</taxon>
        <taxon>Insecta</taxon>
        <taxon>Pterygota</taxon>
        <taxon>Neoptera</taxon>
        <taxon>Paraneoptera</taxon>
        <taxon>Hemiptera</taxon>
        <taxon>Heteroptera</taxon>
        <taxon>Panheteroptera</taxon>
        <taxon>Cimicomorpha</taxon>
        <taxon>Reduviidae</taxon>
        <taxon>Triatominae</taxon>
        <taxon>Panstrongylus</taxon>
    </lineage>
</organism>
<sequence>MMNSIGKTCNDIKHQYDECFQLWFKEKFLKGNINDDVCEPLFKMYRQCVQKSMKDNHIELKDVDLNYLGTDKEYKVPPKKS</sequence>
<accession>A0A224Y4W7</accession>
<dbReference type="GO" id="GO:0045332">
    <property type="term" value="P:phospholipid translocation"/>
    <property type="evidence" value="ECO:0007669"/>
    <property type="project" value="TreeGrafter"/>
</dbReference>
<name>A0A224Y4W7_9HEMI</name>
<dbReference type="GO" id="GO:0005634">
    <property type="term" value="C:nucleus"/>
    <property type="evidence" value="ECO:0007669"/>
    <property type="project" value="TreeGrafter"/>
</dbReference>
<dbReference type="InterPro" id="IPR007918">
    <property type="entry name" value="MDM35_apoptosis"/>
</dbReference>
<dbReference type="PANTHER" id="PTHR46403:SF1">
    <property type="entry name" value="TP53-REGULATED INHIBITOR OF APOPTOSIS 1"/>
    <property type="match status" value="1"/>
</dbReference>
<comment type="catalytic activity">
    <reaction evidence="3">
        <text>a 1,2-diacyl-sn-glycero-3-phosphate(in) = a 1,2-diacyl-sn-glycero-3-phosphate(out)</text>
        <dbReference type="Rhea" id="RHEA:36435"/>
        <dbReference type="ChEBI" id="CHEBI:58608"/>
    </reaction>
</comment>
<dbReference type="PANTHER" id="PTHR46403">
    <property type="entry name" value="TP53-REGULATED INHIBITOR OF APOPTOSIS 1"/>
    <property type="match status" value="1"/>
</dbReference>
<evidence type="ECO:0000256" key="2">
    <source>
        <dbReference type="ARBA" id="ARBA00023157"/>
    </source>
</evidence>
<keyword evidence="2" id="KW-1015">Disulfide bond</keyword>
<dbReference type="Pfam" id="PF05254">
    <property type="entry name" value="UPF0203"/>
    <property type="match status" value="1"/>
</dbReference>
<reference evidence="4" key="1">
    <citation type="journal article" date="2018" name="PLoS Negl. Trop. Dis.">
        <title>An insight into the salivary gland and fat body transcriptome of Panstrongylus lignarius (Hemiptera: Heteroptera), the main vector of Chagas disease in Peru.</title>
        <authorList>
            <person name="Nevoa J.C."/>
            <person name="Mendes M.T."/>
            <person name="da Silva M.V."/>
            <person name="Soares S.C."/>
            <person name="Oliveira C.J.F."/>
            <person name="Ribeiro J.M.C."/>
        </authorList>
    </citation>
    <scope>NUCLEOTIDE SEQUENCE</scope>
</reference>
<evidence type="ECO:0000256" key="1">
    <source>
        <dbReference type="ARBA" id="ARBA00006196"/>
    </source>
</evidence>
<proteinExistence type="inferred from homology"/>
<dbReference type="GO" id="GO:0005758">
    <property type="term" value="C:mitochondrial intermembrane space"/>
    <property type="evidence" value="ECO:0007669"/>
    <property type="project" value="TreeGrafter"/>
</dbReference>
<dbReference type="GO" id="GO:1990050">
    <property type="term" value="F:phosphatidic acid transfer activity"/>
    <property type="evidence" value="ECO:0007669"/>
    <property type="project" value="TreeGrafter"/>
</dbReference>
<dbReference type="GO" id="GO:0005829">
    <property type="term" value="C:cytosol"/>
    <property type="evidence" value="ECO:0007669"/>
    <property type="project" value="TreeGrafter"/>
</dbReference>
<comment type="similarity">
    <text evidence="1">Belongs to the TRIAP1/MDM35 family.</text>
</comment>
<evidence type="ECO:0000313" key="4">
    <source>
        <dbReference type="EMBL" id="JAW15529.1"/>
    </source>
</evidence>
<dbReference type="EMBL" id="GFTR01000897">
    <property type="protein sequence ID" value="JAW15529.1"/>
    <property type="molecule type" value="Transcribed_RNA"/>
</dbReference>
<dbReference type="AlphaFoldDB" id="A0A224Y4W7"/>
<evidence type="ECO:0000256" key="3">
    <source>
        <dbReference type="ARBA" id="ARBA00023706"/>
    </source>
</evidence>